<gene>
    <name evidence="13" type="ORF">A7E75_07470</name>
</gene>
<dbReference type="KEGG" id="pace:A6070_01430"/>
<keyword evidence="14" id="KW-1185">Reference proteome</keyword>
<dbReference type="GO" id="GO:0016887">
    <property type="term" value="F:ATP hydrolysis activity"/>
    <property type="evidence" value="ECO:0007669"/>
    <property type="project" value="RHEA"/>
</dbReference>
<evidence type="ECO:0000256" key="9">
    <source>
        <dbReference type="ARBA" id="ARBA00048988"/>
    </source>
</evidence>
<dbReference type="InterPro" id="IPR013986">
    <property type="entry name" value="DExx_box_DNA_helicase_dom_sf"/>
</dbReference>
<dbReference type="Pfam" id="PF00580">
    <property type="entry name" value="UvrD-helicase"/>
    <property type="match status" value="1"/>
</dbReference>
<evidence type="ECO:0000313" key="14">
    <source>
        <dbReference type="Proteomes" id="UP000182264"/>
    </source>
</evidence>
<feature type="binding site" evidence="10">
    <location>
        <begin position="25"/>
        <end position="32"/>
    </location>
    <ligand>
        <name>ATP</name>
        <dbReference type="ChEBI" id="CHEBI:30616"/>
    </ligand>
</feature>
<name>A0A1L3GJZ5_SYNAC</name>
<dbReference type="PROSITE" id="PS51198">
    <property type="entry name" value="UVRD_HELICASE_ATP_BIND"/>
    <property type="match status" value="1"/>
</dbReference>
<reference evidence="13 14" key="1">
    <citation type="journal article" date="2017" name="Genome Announc.">
        <title>Complete Genome Sequences of Two Acetylene-Fermenting Pelobacter acetylenicus Strains.</title>
        <authorList>
            <person name="Sutton J.M."/>
            <person name="Baesman S.M."/>
            <person name="Fierst J.L."/>
            <person name="Poret-Peterson A.T."/>
            <person name="Oremland R.S."/>
            <person name="Dunlap D.S."/>
            <person name="Akob D.M."/>
        </authorList>
    </citation>
    <scope>NUCLEOTIDE SEQUENCE [LARGE SCALE GENOMIC DNA]</scope>
    <source>
        <strain evidence="13 14">DSM 3247</strain>
    </source>
</reference>
<keyword evidence="6" id="KW-0413">Isomerase</keyword>
<dbReference type="Proteomes" id="UP000182264">
    <property type="component" value="Chromosome"/>
</dbReference>
<evidence type="ECO:0000256" key="5">
    <source>
        <dbReference type="ARBA" id="ARBA00022840"/>
    </source>
</evidence>
<sequence length="678" mass="77617">MNLSSLNDQQRAAVRHTEGPLLLLAGAGSGKTRVITSRIAYLLKNRGVTSEAILAVTFTNKAAREMRERVESMVDRRQAKGMVISTFHALCVRILKEDIEQLGYKKNFSIYGGADQLRLIRDLLQEINTGLRKYDADRVLYLISDAKNRLIAPDTFQPRHGDEYSGVVAAIYPRYQRALKAFNAVDFDDLIMLTVRLLQDKPAVLEKYQQRFRYLMVDEYQDTNAAQYRLLRLLARGHNNLCVVGDDDQSIYGWRGADLGNILDFEKDFPGTMVIRLEQNYRSTGNILAAANAVIRNNRKRKAKALWTAGGPGDMIDYLLCDDDEDEARTVVERIMAEKFRASLNYRDFAILFRTNVQSRAFEEQLRYQNVPYVLIGGQQFFDRKEVKDVLAYFRVLLNPRDEVNLLRILNTPRRGIGDTSADRLIRFSAEHELPMWQVLQDAAQVDGLGEKTLEAIGRFVQLMDSYRRRFRVGRLSETGRELLEELRFEDDLLRTAQDPERARRRMANVAEVVNAMASYEQREAQPTLEGFLEKVSLLDRDEPPRQDKDAKLQRDAVVLMSLHASKGLEFPCVFLVGMEEDLLPHKKSVEESFDIEEERRLCYVGITRAQQKLSLLGTSRRKKYGVMQTRAASRFLEEIPGEVLRRSIGDAPSTSTEEEKDQLARTAFANIKSMLGD</sequence>
<evidence type="ECO:0000256" key="2">
    <source>
        <dbReference type="ARBA" id="ARBA00022741"/>
    </source>
</evidence>
<keyword evidence="3 10" id="KW-0378">Hydrolase</keyword>
<keyword evidence="5 10" id="KW-0067">ATP-binding</keyword>
<dbReference type="PROSITE" id="PS51217">
    <property type="entry name" value="UVRD_HELICASE_CTER"/>
    <property type="match status" value="1"/>
</dbReference>
<feature type="domain" description="UvrD-like helicase C-terminal" evidence="12">
    <location>
        <begin position="285"/>
        <end position="568"/>
    </location>
</feature>
<organism evidence="13 14">
    <name type="scientific">Syntrophotalea acetylenica</name>
    <name type="common">Pelobacter acetylenicus</name>
    <dbReference type="NCBI Taxonomy" id="29542"/>
    <lineage>
        <taxon>Bacteria</taxon>
        <taxon>Pseudomonadati</taxon>
        <taxon>Thermodesulfobacteriota</taxon>
        <taxon>Desulfuromonadia</taxon>
        <taxon>Desulfuromonadales</taxon>
        <taxon>Syntrophotaleaceae</taxon>
        <taxon>Syntrophotalea</taxon>
    </lineage>
</organism>
<dbReference type="CDD" id="cd18807">
    <property type="entry name" value="SF1_C_UvrD"/>
    <property type="match status" value="1"/>
</dbReference>
<dbReference type="InterPro" id="IPR027417">
    <property type="entry name" value="P-loop_NTPase"/>
</dbReference>
<dbReference type="Pfam" id="PF13361">
    <property type="entry name" value="UvrD_C"/>
    <property type="match status" value="1"/>
</dbReference>
<dbReference type="Gene3D" id="1.10.10.160">
    <property type="match status" value="1"/>
</dbReference>
<dbReference type="InterPro" id="IPR014016">
    <property type="entry name" value="UvrD-like_ATP-bd"/>
</dbReference>
<comment type="catalytic activity">
    <reaction evidence="9">
        <text>ATP + H2O = ADP + phosphate + H(+)</text>
        <dbReference type="Rhea" id="RHEA:13065"/>
        <dbReference type="ChEBI" id="CHEBI:15377"/>
        <dbReference type="ChEBI" id="CHEBI:15378"/>
        <dbReference type="ChEBI" id="CHEBI:30616"/>
        <dbReference type="ChEBI" id="CHEBI:43474"/>
        <dbReference type="ChEBI" id="CHEBI:456216"/>
        <dbReference type="EC" id="5.6.2.4"/>
    </reaction>
</comment>
<dbReference type="EC" id="5.6.2.4" evidence="8"/>
<comment type="catalytic activity">
    <reaction evidence="7">
        <text>Couples ATP hydrolysis with the unwinding of duplex DNA by translocating in the 3'-5' direction.</text>
        <dbReference type="EC" id="5.6.2.4"/>
    </reaction>
</comment>
<dbReference type="EMBL" id="CP015518">
    <property type="protein sequence ID" value="APG26252.1"/>
    <property type="molecule type" value="Genomic_DNA"/>
</dbReference>
<dbReference type="Gene3D" id="3.40.50.300">
    <property type="entry name" value="P-loop containing nucleotide triphosphate hydrolases"/>
    <property type="match status" value="2"/>
</dbReference>
<evidence type="ECO:0000256" key="6">
    <source>
        <dbReference type="ARBA" id="ARBA00023235"/>
    </source>
</evidence>
<evidence type="ECO:0000313" key="13">
    <source>
        <dbReference type="EMBL" id="APG26252.1"/>
    </source>
</evidence>
<dbReference type="GO" id="GO:0005524">
    <property type="term" value="F:ATP binding"/>
    <property type="evidence" value="ECO:0007669"/>
    <property type="project" value="UniProtKB-UniRule"/>
</dbReference>
<evidence type="ECO:0000259" key="12">
    <source>
        <dbReference type="PROSITE" id="PS51217"/>
    </source>
</evidence>
<accession>A0A1L3GJZ5</accession>
<proteinExistence type="inferred from homology"/>
<dbReference type="Gene3D" id="1.10.486.10">
    <property type="entry name" value="PCRA, domain 4"/>
    <property type="match status" value="1"/>
</dbReference>
<dbReference type="GO" id="GO:0000725">
    <property type="term" value="P:recombinational repair"/>
    <property type="evidence" value="ECO:0007669"/>
    <property type="project" value="TreeGrafter"/>
</dbReference>
<dbReference type="RefSeq" id="WP_072288081.1">
    <property type="nucleotide sequence ID" value="NZ_CP015455.1"/>
</dbReference>
<dbReference type="PANTHER" id="PTHR11070">
    <property type="entry name" value="UVRD / RECB / PCRA DNA HELICASE FAMILY MEMBER"/>
    <property type="match status" value="1"/>
</dbReference>
<dbReference type="SUPFAM" id="SSF52540">
    <property type="entry name" value="P-loop containing nucleoside triphosphate hydrolases"/>
    <property type="match status" value="1"/>
</dbReference>
<dbReference type="GO" id="GO:0005829">
    <property type="term" value="C:cytosol"/>
    <property type="evidence" value="ECO:0007669"/>
    <property type="project" value="TreeGrafter"/>
</dbReference>
<evidence type="ECO:0000256" key="4">
    <source>
        <dbReference type="ARBA" id="ARBA00022806"/>
    </source>
</evidence>
<dbReference type="GO" id="GO:0003677">
    <property type="term" value="F:DNA binding"/>
    <property type="evidence" value="ECO:0007669"/>
    <property type="project" value="InterPro"/>
</dbReference>
<dbReference type="InterPro" id="IPR000212">
    <property type="entry name" value="DNA_helicase_UvrD/REP"/>
</dbReference>
<evidence type="ECO:0000256" key="1">
    <source>
        <dbReference type="ARBA" id="ARBA00009922"/>
    </source>
</evidence>
<dbReference type="AlphaFoldDB" id="A0A1L3GJZ5"/>
<evidence type="ECO:0000259" key="11">
    <source>
        <dbReference type="PROSITE" id="PS51198"/>
    </source>
</evidence>
<evidence type="ECO:0000256" key="7">
    <source>
        <dbReference type="ARBA" id="ARBA00034617"/>
    </source>
</evidence>
<dbReference type="OrthoDB" id="9810135at2"/>
<protein>
    <recommendedName>
        <fullName evidence="8">DNA 3'-5' helicase</fullName>
        <ecNumber evidence="8">5.6.2.4</ecNumber>
    </recommendedName>
</protein>
<evidence type="ECO:0000256" key="8">
    <source>
        <dbReference type="ARBA" id="ARBA00034808"/>
    </source>
</evidence>
<comment type="similarity">
    <text evidence="1">Belongs to the helicase family. UvrD subfamily.</text>
</comment>
<feature type="domain" description="UvrD-like helicase ATP-binding" evidence="11">
    <location>
        <begin position="4"/>
        <end position="284"/>
    </location>
</feature>
<dbReference type="CDD" id="cd17932">
    <property type="entry name" value="DEXQc_UvrD"/>
    <property type="match status" value="1"/>
</dbReference>
<keyword evidence="2 10" id="KW-0547">Nucleotide-binding</keyword>
<dbReference type="STRING" id="29542.A6070_01430"/>
<dbReference type="InterPro" id="IPR014017">
    <property type="entry name" value="DNA_helicase_UvrD-like_C"/>
</dbReference>
<keyword evidence="4 10" id="KW-0347">Helicase</keyword>
<dbReference type="GO" id="GO:0043138">
    <property type="term" value="F:3'-5' DNA helicase activity"/>
    <property type="evidence" value="ECO:0007669"/>
    <property type="project" value="UniProtKB-EC"/>
</dbReference>
<evidence type="ECO:0000256" key="10">
    <source>
        <dbReference type="PROSITE-ProRule" id="PRU00560"/>
    </source>
</evidence>
<evidence type="ECO:0000256" key="3">
    <source>
        <dbReference type="ARBA" id="ARBA00022801"/>
    </source>
</evidence>
<dbReference type="PANTHER" id="PTHR11070:SF64">
    <property type="entry name" value="ATP-DEPENDENT DNA HELICASE REP"/>
    <property type="match status" value="1"/>
</dbReference>